<evidence type="ECO:0000313" key="2">
    <source>
        <dbReference type="RefSeq" id="XP_038987424.1"/>
    </source>
</evidence>
<gene>
    <name evidence="2" type="primary">LOC103703269</name>
</gene>
<name>A0A8B9AVL7_PHODC</name>
<dbReference type="GeneID" id="103703269"/>
<accession>A0A8B9AVL7</accession>
<sequence>MHKRKRENLITIFYMNRAIAPGVLDSDLFGLQTLPATCYAYDSYMGLNYVNDSQSWRYYLGWSRLVTRRGIMRFGKDAAETPSAKIERIDFQMEQRIDRKMLVLVKLE</sequence>
<dbReference type="OrthoDB" id="10485227at2759"/>
<dbReference type="Proteomes" id="UP000228380">
    <property type="component" value="Chromosome 11"/>
</dbReference>
<dbReference type="KEGG" id="pda:103703269"/>
<organism evidence="1 2">
    <name type="scientific">Phoenix dactylifera</name>
    <name type="common">Date palm</name>
    <dbReference type="NCBI Taxonomy" id="42345"/>
    <lineage>
        <taxon>Eukaryota</taxon>
        <taxon>Viridiplantae</taxon>
        <taxon>Streptophyta</taxon>
        <taxon>Embryophyta</taxon>
        <taxon>Tracheophyta</taxon>
        <taxon>Spermatophyta</taxon>
        <taxon>Magnoliopsida</taxon>
        <taxon>Liliopsida</taxon>
        <taxon>Arecaceae</taxon>
        <taxon>Coryphoideae</taxon>
        <taxon>Phoeniceae</taxon>
        <taxon>Phoenix</taxon>
    </lineage>
</organism>
<protein>
    <submittedName>
        <fullName evidence="2">Uncharacterized protein LOC103703269</fullName>
    </submittedName>
</protein>
<evidence type="ECO:0000313" key="1">
    <source>
        <dbReference type="Proteomes" id="UP000228380"/>
    </source>
</evidence>
<dbReference type="RefSeq" id="XP_038987424.1">
    <property type="nucleotide sequence ID" value="XM_039131496.1"/>
</dbReference>
<keyword evidence="1" id="KW-1185">Reference proteome</keyword>
<dbReference type="AlphaFoldDB" id="A0A8B9AVL7"/>
<proteinExistence type="predicted"/>
<reference evidence="2" key="2">
    <citation type="submission" date="2025-08" db="UniProtKB">
        <authorList>
            <consortium name="RefSeq"/>
        </authorList>
    </citation>
    <scope>IDENTIFICATION</scope>
    <source>
        <tissue evidence="2">Young leaves</tissue>
    </source>
</reference>
<reference evidence="1" key="1">
    <citation type="journal article" date="2019" name="Nat. Commun.">
        <title>Genome-wide association mapping of date palm fruit traits.</title>
        <authorList>
            <person name="Hazzouri K.M."/>
            <person name="Gros-Balthazard M."/>
            <person name="Flowers J.M."/>
            <person name="Copetti D."/>
            <person name="Lemansour A."/>
            <person name="Lebrun M."/>
            <person name="Masmoudi K."/>
            <person name="Ferrand S."/>
            <person name="Dhar M.I."/>
            <person name="Fresquez Z.A."/>
            <person name="Rosas U."/>
            <person name="Zhang J."/>
            <person name="Talag J."/>
            <person name="Lee S."/>
            <person name="Kudrna D."/>
            <person name="Powell R.F."/>
            <person name="Leitch I.J."/>
            <person name="Krueger R.R."/>
            <person name="Wing R.A."/>
            <person name="Amiri K.M.A."/>
            <person name="Purugganan M.D."/>
        </authorList>
    </citation>
    <scope>NUCLEOTIDE SEQUENCE [LARGE SCALE GENOMIC DNA]</scope>
    <source>
        <strain evidence="1">cv. Khalas</strain>
    </source>
</reference>